<dbReference type="RefSeq" id="WP_002699542.1">
    <property type="nucleotide sequence ID" value="NZ_CDNC01000011.1"/>
</dbReference>
<keyword evidence="4" id="KW-0574">Periplasm</keyword>
<evidence type="ECO:0000256" key="1">
    <source>
        <dbReference type="ARBA" id="ARBA00004418"/>
    </source>
</evidence>
<dbReference type="PANTHER" id="PTHR30006:SF3">
    <property type="entry name" value="THIAMINE-BINDING PERIPLASMIC PROTEIN"/>
    <property type="match status" value="1"/>
</dbReference>
<comment type="subcellular location">
    <subcellularLocation>
        <location evidence="1">Periplasm</location>
    </subcellularLocation>
</comment>
<evidence type="ECO:0000256" key="5">
    <source>
        <dbReference type="SAM" id="SignalP"/>
    </source>
</evidence>
<evidence type="ECO:0000313" key="7">
    <source>
        <dbReference type="EMBL" id="QEJ97249.1"/>
    </source>
</evidence>
<dbReference type="Gene3D" id="3.40.190.10">
    <property type="entry name" value="Periplasmic binding protein-like II"/>
    <property type="match status" value="2"/>
</dbReference>
<proteinExistence type="predicted"/>
<evidence type="ECO:0000313" key="9">
    <source>
        <dbReference type="Proteomes" id="UP000323594"/>
    </source>
</evidence>
<dbReference type="GO" id="GO:0030975">
    <property type="term" value="F:thiamine binding"/>
    <property type="evidence" value="ECO:0007669"/>
    <property type="project" value="InterPro"/>
</dbReference>
<dbReference type="CDD" id="cd13545">
    <property type="entry name" value="PBP2_TbpA"/>
    <property type="match status" value="1"/>
</dbReference>
<dbReference type="EMBL" id="CP042817">
    <property type="protein sequence ID" value="QEJ97249.1"/>
    <property type="molecule type" value="Genomic_DNA"/>
</dbReference>
<evidence type="ECO:0000256" key="4">
    <source>
        <dbReference type="ARBA" id="ARBA00022764"/>
    </source>
</evidence>
<dbReference type="Pfam" id="PF13343">
    <property type="entry name" value="SBP_bac_6"/>
    <property type="match status" value="1"/>
</dbReference>
<organism evidence="6 8">
    <name type="scientific">Treponema phagedenis</name>
    <dbReference type="NCBI Taxonomy" id="162"/>
    <lineage>
        <taxon>Bacteria</taxon>
        <taxon>Pseudomonadati</taxon>
        <taxon>Spirochaetota</taxon>
        <taxon>Spirochaetia</taxon>
        <taxon>Spirochaetales</taxon>
        <taxon>Treponemataceae</taxon>
        <taxon>Treponema</taxon>
    </lineage>
</organism>
<protein>
    <submittedName>
        <fullName evidence="6">ABC transporter, substrate-binding protein, thiB family</fullName>
    </submittedName>
    <submittedName>
        <fullName evidence="7">Thiamine ABC transporter substrate-binding protein</fullName>
    </submittedName>
</protein>
<evidence type="ECO:0000256" key="3">
    <source>
        <dbReference type="ARBA" id="ARBA00022729"/>
    </source>
</evidence>
<dbReference type="GO" id="GO:0030976">
    <property type="term" value="F:thiamine pyrophosphate binding"/>
    <property type="evidence" value="ECO:0007669"/>
    <property type="project" value="TreeGrafter"/>
</dbReference>
<keyword evidence="8" id="KW-1185">Reference proteome</keyword>
<reference evidence="6" key="1">
    <citation type="submission" date="2015-01" db="EMBL/GenBank/DDBJ databases">
        <authorList>
            <person name="Xiang T."/>
            <person name="Song Y."/>
            <person name="Huang L."/>
            <person name="Wang B."/>
            <person name="Wu P."/>
        </authorList>
    </citation>
    <scope>NUCLEOTIDE SEQUENCE [LARGE SCALE GENOMIC DNA]</scope>
    <source>
        <strain evidence="6">V1</strain>
    </source>
</reference>
<dbReference type="PANTHER" id="PTHR30006">
    <property type="entry name" value="THIAMINE-BINDING PERIPLASMIC PROTEIN-RELATED"/>
    <property type="match status" value="1"/>
</dbReference>
<sequence>MKKLYVSILSLLFSVLLILPAFAGGSIETGSKTVTVYAYDSFTAEWGAGPEIAKRFKAKTGYTVKYVTLKDSGDVLARAILEKDNPKADVLIGIDNYLASKARAADILEPYHPNVSDTVIPKEYVFEEDWLLSPYDYGFFSIMYDTKAKVSAPNSLSDLTRPEYEKTLVIMDPRTSTPGLGFAVWTKAAFGESYLTFWEQLKSSIITMTPGWSAGYSLFTSGEAAMATSYTTSMAYHVAADKTDRFKALIFPEGHIMQIEGLGLVKGAANPQGAKAFIDFMLSKEAQEVLPETQWMFPCSQEVQLPESFKAIPLPKKALTLSAKEAEEIVQPIIEILTR</sequence>
<dbReference type="GO" id="GO:0030288">
    <property type="term" value="C:outer membrane-bounded periplasmic space"/>
    <property type="evidence" value="ECO:0007669"/>
    <property type="project" value="TreeGrafter"/>
</dbReference>
<name>A0A0B7GV61_TREPH</name>
<dbReference type="EMBL" id="CDNC01000011">
    <property type="protein sequence ID" value="CEM61457.1"/>
    <property type="molecule type" value="Genomic_DNA"/>
</dbReference>
<dbReference type="InterPro" id="IPR005948">
    <property type="entry name" value="ThiB-like"/>
</dbReference>
<feature type="chain" id="PRO_5041596586" evidence="5">
    <location>
        <begin position="24"/>
        <end position="339"/>
    </location>
</feature>
<dbReference type="SUPFAM" id="SSF53850">
    <property type="entry name" value="Periplasmic binding protein-like II"/>
    <property type="match status" value="1"/>
</dbReference>
<accession>A0A0B7GV61</accession>
<feature type="signal peptide" evidence="5">
    <location>
        <begin position="1"/>
        <end position="23"/>
    </location>
</feature>
<evidence type="ECO:0000313" key="8">
    <source>
        <dbReference type="Proteomes" id="UP000042527"/>
    </source>
</evidence>
<reference evidence="8" key="2">
    <citation type="submission" date="2015-01" db="EMBL/GenBank/DDBJ databases">
        <authorList>
            <person name="Manzoor Shahid"/>
            <person name="Zubair Saima"/>
        </authorList>
    </citation>
    <scope>NUCLEOTIDE SEQUENCE [LARGE SCALE GENOMIC DNA]</scope>
    <source>
        <strain evidence="8">V1</strain>
    </source>
</reference>
<dbReference type="Proteomes" id="UP000323594">
    <property type="component" value="Chromosome"/>
</dbReference>
<dbReference type="AlphaFoldDB" id="A0A0B7GV61"/>
<dbReference type="Proteomes" id="UP000042527">
    <property type="component" value="Unassembled WGS sequence"/>
</dbReference>
<reference evidence="7 9" key="3">
    <citation type="submission" date="2019-08" db="EMBL/GenBank/DDBJ databases">
        <authorList>
            <person name="Kuhnert P."/>
        </authorList>
    </citation>
    <scope>NUCLEOTIDE SEQUENCE [LARGE SCALE GENOMIC DNA]</scope>
    <source>
        <strain evidence="7 9">B36.5</strain>
    </source>
</reference>
<evidence type="ECO:0000256" key="2">
    <source>
        <dbReference type="ARBA" id="ARBA00022448"/>
    </source>
</evidence>
<dbReference type="GO" id="GO:0015888">
    <property type="term" value="P:thiamine transport"/>
    <property type="evidence" value="ECO:0007669"/>
    <property type="project" value="InterPro"/>
</dbReference>
<keyword evidence="2" id="KW-0813">Transport</keyword>
<gene>
    <name evidence="7" type="ORF">FUT82_04110</name>
    <name evidence="6" type="ORF">TPHV1_190064</name>
</gene>
<dbReference type="OrthoDB" id="9769319at2"/>
<evidence type="ECO:0000313" key="6">
    <source>
        <dbReference type="EMBL" id="CEM61457.1"/>
    </source>
</evidence>
<keyword evidence="3 5" id="KW-0732">Signal</keyword>
<dbReference type="NCBIfam" id="TIGR01254">
    <property type="entry name" value="sfuA"/>
    <property type="match status" value="1"/>
</dbReference>